<keyword evidence="2" id="KW-1185">Reference proteome</keyword>
<organism evidence="1 2">
    <name type="scientific">Cetraspora pellucida</name>
    <dbReference type="NCBI Taxonomy" id="1433469"/>
    <lineage>
        <taxon>Eukaryota</taxon>
        <taxon>Fungi</taxon>
        <taxon>Fungi incertae sedis</taxon>
        <taxon>Mucoromycota</taxon>
        <taxon>Glomeromycotina</taxon>
        <taxon>Glomeromycetes</taxon>
        <taxon>Diversisporales</taxon>
        <taxon>Gigasporaceae</taxon>
        <taxon>Cetraspora</taxon>
    </lineage>
</organism>
<reference evidence="1" key="1">
    <citation type="submission" date="2021-06" db="EMBL/GenBank/DDBJ databases">
        <authorList>
            <person name="Kallberg Y."/>
            <person name="Tangrot J."/>
            <person name="Rosling A."/>
        </authorList>
    </citation>
    <scope>NUCLEOTIDE SEQUENCE</scope>
    <source>
        <strain evidence="1">28 12/20/2015</strain>
    </source>
</reference>
<evidence type="ECO:0000313" key="2">
    <source>
        <dbReference type="Proteomes" id="UP000789366"/>
    </source>
</evidence>
<evidence type="ECO:0000313" key="1">
    <source>
        <dbReference type="EMBL" id="CAG8723576.1"/>
    </source>
</evidence>
<accession>A0ACA9PW43</accession>
<comment type="caution">
    <text evidence="1">The sequence shown here is derived from an EMBL/GenBank/DDBJ whole genome shotgun (WGS) entry which is preliminary data.</text>
</comment>
<proteinExistence type="predicted"/>
<name>A0ACA9PW43_9GLOM</name>
<sequence>MTQIVAEMAWEERQEKIERVRNIAIRNQIIGSVNYDAQTSSYKQSEPDTINLSDIVNVSMLDDNENNSENITEEIDNDTNANNSGCDTDEDLTDDESIIKKWTEIDEDENKELEESEDLEEISIGTLDTANRLNCHLADHKNSKIEL</sequence>
<dbReference type="EMBL" id="CAJVPW010030290">
    <property type="protein sequence ID" value="CAG8723576.1"/>
    <property type="molecule type" value="Genomic_DNA"/>
</dbReference>
<protein>
    <submittedName>
        <fullName evidence="1">385_t:CDS:1</fullName>
    </submittedName>
</protein>
<dbReference type="Proteomes" id="UP000789366">
    <property type="component" value="Unassembled WGS sequence"/>
</dbReference>
<gene>
    <name evidence="1" type="ORF">SPELUC_LOCUS12599</name>
</gene>